<dbReference type="Proteomes" id="UP000515156">
    <property type="component" value="Chromosome 8"/>
</dbReference>
<dbReference type="RefSeq" id="XP_030066945.1">
    <property type="nucleotide sequence ID" value="XM_030211085.1"/>
</dbReference>
<accession>A0A6P7YUL8</accession>
<dbReference type="OrthoDB" id="539995at2759"/>
<organism evidence="3 4">
    <name type="scientific">Microcaecilia unicolor</name>
    <dbReference type="NCBI Taxonomy" id="1415580"/>
    <lineage>
        <taxon>Eukaryota</taxon>
        <taxon>Metazoa</taxon>
        <taxon>Chordata</taxon>
        <taxon>Craniata</taxon>
        <taxon>Vertebrata</taxon>
        <taxon>Euteleostomi</taxon>
        <taxon>Amphibia</taxon>
        <taxon>Gymnophiona</taxon>
        <taxon>Siphonopidae</taxon>
        <taxon>Microcaecilia</taxon>
    </lineage>
</organism>
<dbReference type="CTD" id="123803"/>
<dbReference type="PANTHER" id="PTHR12498">
    <property type="entry name" value="N-TERMINAL ASPARAGINE AMIDOHYDROLASE"/>
    <property type="match status" value="1"/>
</dbReference>
<evidence type="ECO:0000256" key="2">
    <source>
        <dbReference type="SAM" id="Phobius"/>
    </source>
</evidence>
<feature type="compositionally biased region" description="Basic residues" evidence="1">
    <location>
        <begin position="33"/>
        <end position="42"/>
    </location>
</feature>
<dbReference type="PANTHER" id="PTHR12498:SF0">
    <property type="entry name" value="PROTEIN N-TERMINAL ASPARAGINE AMIDOHYDROLASE"/>
    <property type="match status" value="1"/>
</dbReference>
<keyword evidence="3" id="KW-1185">Reference proteome</keyword>
<dbReference type="FunCoup" id="A0A6P7YUL8">
    <property type="interactions" value="2000"/>
</dbReference>
<dbReference type="GO" id="GO:0005634">
    <property type="term" value="C:nucleus"/>
    <property type="evidence" value="ECO:0007669"/>
    <property type="project" value="TreeGrafter"/>
</dbReference>
<keyword evidence="2" id="KW-1133">Transmembrane helix</keyword>
<dbReference type="KEGG" id="muo:115475403"/>
<dbReference type="GO" id="GO:0006511">
    <property type="term" value="P:ubiquitin-dependent protein catabolic process"/>
    <property type="evidence" value="ECO:0007669"/>
    <property type="project" value="TreeGrafter"/>
</dbReference>
<proteinExistence type="predicted"/>
<keyword evidence="2" id="KW-0812">Transmembrane</keyword>
<protein>
    <submittedName>
        <fullName evidence="4">Protein N-terminal asparagine amidohydrolase isoform X1</fullName>
    </submittedName>
</protein>
<evidence type="ECO:0000313" key="3">
    <source>
        <dbReference type="Proteomes" id="UP000515156"/>
    </source>
</evidence>
<dbReference type="GO" id="GO:0008418">
    <property type="term" value="F:protein-N-terminal asparagine amidohydrolase activity"/>
    <property type="evidence" value="ECO:0007669"/>
    <property type="project" value="InterPro"/>
</dbReference>
<keyword evidence="2" id="KW-0472">Membrane</keyword>
<feature type="compositionally biased region" description="Polar residues" evidence="1">
    <location>
        <begin position="14"/>
        <end position="32"/>
    </location>
</feature>
<dbReference type="AlphaFoldDB" id="A0A6P7YUL8"/>
<feature type="region of interest" description="Disordered" evidence="1">
    <location>
        <begin position="1"/>
        <end position="43"/>
    </location>
</feature>
<gene>
    <name evidence="4" type="primary">NTAN1</name>
</gene>
<feature type="transmembrane region" description="Helical" evidence="2">
    <location>
        <begin position="111"/>
        <end position="132"/>
    </location>
</feature>
<sequence length="437" mass="49402">MAGRRRKKLKAEQPTASSLTQTSTRPLLSHSHSAARRPRGSRLHFPECRGSHLRETSDYISQSTAVRRVWPAATTSLWTTFPRVLERAARLWTIFPRVLWGRRRRASSAIVLVKEVWCWLVLYFCLVMPLFIGDQRIDLSLSAGQLVQRHSHLEERAKALTSQPARTVEPKGFLYVRQREFAVTTPNDSSVYILGSDDATTCHLVVLRDTGCGATCLAHCDGSDTDAEVSMIISSVKSFSSNIEGGRLELHLIGGFIDDKGLSQDLTSHLLRAFDTQQDEVHLVTLCVTELNDMVKNGIHIPIIYGIAVNVKTAEIFSATFQDQGPDEDIRSARSLTGGAMISIYDVKTEQLCIGPYYWMPFPFLDFWLEQDDEQILKKLSTSPLAEPPHFVAHIRSTLMFLKEHPFPENTLFLNKKSRLYKKNEGGLWERVLTDKM</sequence>
<evidence type="ECO:0000256" key="1">
    <source>
        <dbReference type="SAM" id="MobiDB-lite"/>
    </source>
</evidence>
<evidence type="ECO:0000313" key="4">
    <source>
        <dbReference type="RefSeq" id="XP_030066945.1"/>
    </source>
</evidence>
<name>A0A6P7YUL8_9AMPH</name>
<dbReference type="GeneID" id="115475403"/>
<dbReference type="Pfam" id="PF14736">
    <property type="entry name" value="N_Asn_amidohyd"/>
    <property type="match status" value="1"/>
</dbReference>
<reference evidence="4" key="1">
    <citation type="submission" date="2025-08" db="UniProtKB">
        <authorList>
            <consortium name="RefSeq"/>
        </authorList>
    </citation>
    <scope>IDENTIFICATION</scope>
</reference>
<dbReference type="InParanoid" id="A0A6P7YUL8"/>
<dbReference type="InterPro" id="IPR026750">
    <property type="entry name" value="NTAN1"/>
</dbReference>